<comment type="subcellular location">
    <subcellularLocation>
        <location evidence="1">Membrane</location>
        <topology evidence="1">Multi-pass membrane protein</topology>
    </subcellularLocation>
</comment>
<reference evidence="6 7" key="1">
    <citation type="journal article" date="2013" name="Int. J. Syst. Evol. Microbiol.">
        <title>Marinoscillum luteum sp. nov., isolated from marine sediment.</title>
        <authorList>
            <person name="Cha I.T."/>
            <person name="Park S.J."/>
            <person name="Kim S.J."/>
            <person name="Kim J.G."/>
            <person name="Jung M.Y."/>
            <person name="Shin K.S."/>
            <person name="Kwon K.K."/>
            <person name="Yang S.H."/>
            <person name="Seo Y.S."/>
            <person name="Rhee S.K."/>
        </authorList>
    </citation>
    <scope>NUCLEOTIDE SEQUENCE [LARGE SCALE GENOMIC DNA]</scope>
    <source>
        <strain evidence="6 7">KCTC 23939</strain>
    </source>
</reference>
<feature type="transmembrane region" description="Helical" evidence="5">
    <location>
        <begin position="75"/>
        <end position="93"/>
    </location>
</feature>
<dbReference type="EMBL" id="JBIPKE010000015">
    <property type="protein sequence ID" value="MFH6983627.1"/>
    <property type="molecule type" value="Genomic_DNA"/>
</dbReference>
<dbReference type="Pfam" id="PF13564">
    <property type="entry name" value="DoxX_2"/>
    <property type="match status" value="1"/>
</dbReference>
<dbReference type="RefSeq" id="WP_395417175.1">
    <property type="nucleotide sequence ID" value="NZ_JBIPKE010000015.1"/>
</dbReference>
<evidence type="ECO:0000256" key="5">
    <source>
        <dbReference type="SAM" id="Phobius"/>
    </source>
</evidence>
<keyword evidence="3 5" id="KW-1133">Transmembrane helix</keyword>
<accession>A0ABW7N7P2</accession>
<feature type="transmembrane region" description="Helical" evidence="5">
    <location>
        <begin position="21"/>
        <end position="41"/>
    </location>
</feature>
<dbReference type="InterPro" id="IPR032808">
    <property type="entry name" value="DoxX"/>
</dbReference>
<organism evidence="6 7">
    <name type="scientific">Marinoscillum luteum</name>
    <dbReference type="NCBI Taxonomy" id="861051"/>
    <lineage>
        <taxon>Bacteria</taxon>
        <taxon>Pseudomonadati</taxon>
        <taxon>Bacteroidota</taxon>
        <taxon>Cytophagia</taxon>
        <taxon>Cytophagales</taxon>
        <taxon>Reichenbachiellaceae</taxon>
        <taxon>Marinoscillum</taxon>
    </lineage>
</organism>
<gene>
    <name evidence="6" type="ORF">ACHKAR_09265</name>
</gene>
<proteinExistence type="predicted"/>
<keyword evidence="4 5" id="KW-0472">Membrane</keyword>
<dbReference type="Proteomes" id="UP001610063">
    <property type="component" value="Unassembled WGS sequence"/>
</dbReference>
<evidence type="ECO:0000256" key="3">
    <source>
        <dbReference type="ARBA" id="ARBA00022989"/>
    </source>
</evidence>
<keyword evidence="7" id="KW-1185">Reference proteome</keyword>
<evidence type="ECO:0000256" key="4">
    <source>
        <dbReference type="ARBA" id="ARBA00023136"/>
    </source>
</evidence>
<name>A0ABW7N7P2_9BACT</name>
<evidence type="ECO:0000256" key="2">
    <source>
        <dbReference type="ARBA" id="ARBA00022692"/>
    </source>
</evidence>
<evidence type="ECO:0000313" key="6">
    <source>
        <dbReference type="EMBL" id="MFH6983627.1"/>
    </source>
</evidence>
<keyword evidence="2 5" id="KW-0812">Transmembrane</keyword>
<feature type="transmembrane region" description="Helical" evidence="5">
    <location>
        <begin position="53"/>
        <end position="70"/>
    </location>
</feature>
<sequence length="138" mass="15592">MKNTRPISKSRRWTARTMSGIAILFMLMDSIMKFIQPPTVVETTVALGFAEDQIYVLGILGLLSTLLYALPRTSVLGAVLLTAYWGGAMATHLRLDNPLFTHLLFPVYLAILAWGGIWLINEPLRELFPFHFQKVKKD</sequence>
<protein>
    <submittedName>
        <fullName evidence="6">DoxX family protein</fullName>
    </submittedName>
</protein>
<evidence type="ECO:0000313" key="7">
    <source>
        <dbReference type="Proteomes" id="UP001610063"/>
    </source>
</evidence>
<feature type="transmembrane region" description="Helical" evidence="5">
    <location>
        <begin position="99"/>
        <end position="120"/>
    </location>
</feature>
<evidence type="ECO:0000256" key="1">
    <source>
        <dbReference type="ARBA" id="ARBA00004141"/>
    </source>
</evidence>
<comment type="caution">
    <text evidence="6">The sequence shown here is derived from an EMBL/GenBank/DDBJ whole genome shotgun (WGS) entry which is preliminary data.</text>
</comment>